<dbReference type="STRING" id="187101.VC03_00615"/>
<name>A0A0E3Z9I6_9FUSO</name>
<dbReference type="NCBIfam" id="TIGR01071">
    <property type="entry name" value="rplO_bact"/>
    <property type="match status" value="1"/>
</dbReference>
<dbReference type="PANTHER" id="PTHR12934:SF11">
    <property type="entry name" value="LARGE RIBOSOMAL SUBUNIT PROTEIN UL15M"/>
    <property type="match status" value="1"/>
</dbReference>
<gene>
    <name evidence="4" type="primary">rplO</name>
    <name evidence="7" type="ORF">VC03_00615</name>
</gene>
<feature type="domain" description="Large ribosomal subunit protein uL15/eL18" evidence="6">
    <location>
        <begin position="78"/>
        <end position="162"/>
    </location>
</feature>
<dbReference type="Proteomes" id="UP000033103">
    <property type="component" value="Chromosome"/>
</dbReference>
<dbReference type="OrthoDB" id="9810293at2"/>
<evidence type="ECO:0000256" key="3">
    <source>
        <dbReference type="ARBA" id="ARBA00023274"/>
    </source>
</evidence>
<dbReference type="EMBL" id="CP011280">
    <property type="protein sequence ID" value="AKC95095.1"/>
    <property type="molecule type" value="Genomic_DNA"/>
</dbReference>
<dbReference type="KEGG" id="sns:VC03_00615"/>
<comment type="similarity">
    <text evidence="1 4">Belongs to the universal ribosomal protein uL15 family.</text>
</comment>
<dbReference type="InterPro" id="IPR036227">
    <property type="entry name" value="Ribosomal_uL15/eL18_sf"/>
</dbReference>
<evidence type="ECO:0000313" key="7">
    <source>
        <dbReference type="EMBL" id="AKC95095.1"/>
    </source>
</evidence>
<dbReference type="HAMAP" id="MF_01341">
    <property type="entry name" value="Ribosomal_uL15"/>
    <property type="match status" value="1"/>
</dbReference>
<comment type="function">
    <text evidence="4">Binds to the 23S rRNA.</text>
</comment>
<keyword evidence="3 4" id="KW-0687">Ribonucleoprotein</keyword>
<evidence type="ECO:0000256" key="4">
    <source>
        <dbReference type="HAMAP-Rule" id="MF_01341"/>
    </source>
</evidence>
<keyword evidence="8" id="KW-1185">Reference proteome</keyword>
<evidence type="ECO:0000256" key="5">
    <source>
        <dbReference type="SAM" id="MobiDB-lite"/>
    </source>
</evidence>
<keyword evidence="4" id="KW-0699">rRNA-binding</keyword>
<dbReference type="InterPro" id="IPR030878">
    <property type="entry name" value="Ribosomal_uL15"/>
</dbReference>
<dbReference type="InterPro" id="IPR021131">
    <property type="entry name" value="Ribosomal_uL15/eL18"/>
</dbReference>
<dbReference type="HOGENOM" id="CLU_055188_4_2_0"/>
<evidence type="ECO:0000256" key="2">
    <source>
        <dbReference type="ARBA" id="ARBA00022980"/>
    </source>
</evidence>
<dbReference type="Gene3D" id="3.100.10.10">
    <property type="match status" value="1"/>
</dbReference>
<proteinExistence type="inferred from homology"/>
<accession>A0A0E3Z9I6</accession>
<sequence>MNINELKPAEGSKKDRKRIGRGHGTGWGKTAGKGHNGQKQRSGSFVSAGFEGGQMPLVRRIPKRGFTNAAFKKDMIVLNLKDFVDKFEDGETVSLESLIEKGVLKNPSFRTKYTEEGLKDRQYTSILKVIGVYEINKKLKFVVEKISKSAKELVEKAGGSVELLEIKSYSKVASNNKKED</sequence>
<feature type="region of interest" description="Disordered" evidence="5">
    <location>
        <begin position="1"/>
        <end position="46"/>
    </location>
</feature>
<dbReference type="GO" id="GO:0003735">
    <property type="term" value="F:structural constituent of ribosome"/>
    <property type="evidence" value="ECO:0007669"/>
    <property type="project" value="InterPro"/>
</dbReference>
<dbReference type="RefSeq" id="WP_046328201.1">
    <property type="nucleotide sequence ID" value="NZ_CAUPIC010000007.1"/>
</dbReference>
<keyword evidence="4" id="KW-0694">RNA-binding</keyword>
<keyword evidence="2 4" id="KW-0689">Ribosomal protein</keyword>
<comment type="subunit">
    <text evidence="4">Part of the 50S ribosomal subunit.</text>
</comment>
<dbReference type="InterPro" id="IPR005749">
    <property type="entry name" value="Ribosomal_uL15_bac-type"/>
</dbReference>
<dbReference type="GO" id="GO:0022625">
    <property type="term" value="C:cytosolic large ribosomal subunit"/>
    <property type="evidence" value="ECO:0007669"/>
    <property type="project" value="TreeGrafter"/>
</dbReference>
<dbReference type="Pfam" id="PF00828">
    <property type="entry name" value="Ribosomal_L27A"/>
    <property type="match status" value="1"/>
</dbReference>
<dbReference type="PATRIC" id="fig|1069640.6.peg.116"/>
<dbReference type="SUPFAM" id="SSF52080">
    <property type="entry name" value="Ribosomal proteins L15p and L18e"/>
    <property type="match status" value="1"/>
</dbReference>
<dbReference type="GO" id="GO:0019843">
    <property type="term" value="F:rRNA binding"/>
    <property type="evidence" value="ECO:0007669"/>
    <property type="project" value="UniProtKB-UniRule"/>
</dbReference>
<evidence type="ECO:0000313" key="8">
    <source>
        <dbReference type="Proteomes" id="UP000033103"/>
    </source>
</evidence>
<dbReference type="GO" id="GO:0006412">
    <property type="term" value="P:translation"/>
    <property type="evidence" value="ECO:0007669"/>
    <property type="project" value="UniProtKB-UniRule"/>
</dbReference>
<evidence type="ECO:0000259" key="6">
    <source>
        <dbReference type="Pfam" id="PF00828"/>
    </source>
</evidence>
<feature type="compositionally biased region" description="Gly residues" evidence="5">
    <location>
        <begin position="22"/>
        <end position="35"/>
    </location>
</feature>
<reference evidence="7 8" key="1">
    <citation type="journal article" date="2012" name="BMC Genomics">
        <title>Genomic sequence analysis and characterization of Sneathia amnii sp. nov.</title>
        <authorList>
            <consortium name="Vaginal Microbiome Consortium (additional members)"/>
            <person name="Harwich M.D.Jr."/>
            <person name="Serrano M.G."/>
            <person name="Fettweis J.M."/>
            <person name="Alves J.M."/>
            <person name="Reimers M.A."/>
            <person name="Buck G.A."/>
            <person name="Jefferson K.K."/>
        </authorList>
    </citation>
    <scope>NUCLEOTIDE SEQUENCE [LARGE SCALE GENOMIC DNA]</scope>
    <source>
        <strain evidence="7 8">SN35</strain>
    </source>
</reference>
<evidence type="ECO:0000256" key="1">
    <source>
        <dbReference type="ARBA" id="ARBA00007320"/>
    </source>
</evidence>
<protein>
    <recommendedName>
        <fullName evidence="4">Large ribosomal subunit protein uL15</fullName>
    </recommendedName>
</protein>
<dbReference type="AlphaFoldDB" id="A0A0E3Z9I6"/>
<organism evidence="7 8">
    <name type="scientific">Sneathia vaginalis</name>
    <dbReference type="NCBI Taxonomy" id="187101"/>
    <lineage>
        <taxon>Bacteria</taxon>
        <taxon>Fusobacteriati</taxon>
        <taxon>Fusobacteriota</taxon>
        <taxon>Fusobacteriia</taxon>
        <taxon>Fusobacteriales</taxon>
        <taxon>Leptotrichiaceae</taxon>
        <taxon>Sneathia</taxon>
    </lineage>
</organism>
<dbReference type="PANTHER" id="PTHR12934">
    <property type="entry name" value="50S RIBOSOMAL PROTEIN L15"/>
    <property type="match status" value="1"/>
</dbReference>